<accession>A0A8J8MKH9</accession>
<sequence length="336" mass="38761">MSVVWFIIKIILWIILSLILLILGLLTFILCAPIRYKVSGEKYEDMKLNVVVTWLCHIISVRYSLENGGKVTVKVFGKIINGEKKEKKKKVKRRRSANNNKRKHPSKSKKDNKLKNNALSNEVVSETPIRQENTEEKIEEDKAKEGTVVKDDKIVTEETIVDVKQADDNVTKQGNAQSVHSEETDAKIKEHRRRKEQKQSKKRKKDNKKDKANQGSIWDKFKRIRSFWQDENNKKVIKFVKKRILLMLKHILPRKFHAKVIIGTGDPATTGYIVGAASILYTVTGDKLQVVPHFSESTIQGDIYVKGRIYLIILVGHALRIILNKRVRQLYKTIKS</sequence>
<feature type="region of interest" description="Disordered" evidence="1">
    <location>
        <begin position="166"/>
        <end position="213"/>
    </location>
</feature>
<evidence type="ECO:0000256" key="1">
    <source>
        <dbReference type="SAM" id="MobiDB-lite"/>
    </source>
</evidence>
<proteinExistence type="predicted"/>
<keyword evidence="4" id="KW-1185">Reference proteome</keyword>
<feature type="compositionally biased region" description="Basic residues" evidence="1">
    <location>
        <begin position="86"/>
        <end position="107"/>
    </location>
</feature>
<gene>
    <name evidence="3" type="ORF">HZI73_13080</name>
</gene>
<evidence type="ECO:0000256" key="2">
    <source>
        <dbReference type="SAM" id="Phobius"/>
    </source>
</evidence>
<reference evidence="3" key="1">
    <citation type="submission" date="2020-07" db="EMBL/GenBank/DDBJ databases">
        <title>Vallitalea pronyensis genome.</title>
        <authorList>
            <person name="Postec A."/>
        </authorList>
    </citation>
    <scope>NUCLEOTIDE SEQUENCE</scope>
    <source>
        <strain evidence="3">FatNI3</strain>
    </source>
</reference>
<dbReference type="RefSeq" id="WP_212693843.1">
    <property type="nucleotide sequence ID" value="NZ_CP058649.1"/>
</dbReference>
<feature type="compositionally biased region" description="Basic residues" evidence="1">
    <location>
        <begin position="189"/>
        <end position="206"/>
    </location>
</feature>
<evidence type="ECO:0000313" key="3">
    <source>
        <dbReference type="EMBL" id="QUI23164.1"/>
    </source>
</evidence>
<dbReference type="EMBL" id="CP058649">
    <property type="protein sequence ID" value="QUI23164.1"/>
    <property type="molecule type" value="Genomic_DNA"/>
</dbReference>
<dbReference type="AlphaFoldDB" id="A0A8J8MKH9"/>
<evidence type="ECO:0000313" key="4">
    <source>
        <dbReference type="Proteomes" id="UP000683246"/>
    </source>
</evidence>
<dbReference type="KEGG" id="vpy:HZI73_13080"/>
<dbReference type="Pfam" id="PF11167">
    <property type="entry name" value="DUF2953"/>
    <property type="match status" value="1"/>
</dbReference>
<keyword evidence="2" id="KW-0812">Transmembrane</keyword>
<dbReference type="Proteomes" id="UP000683246">
    <property type="component" value="Chromosome"/>
</dbReference>
<feature type="transmembrane region" description="Helical" evidence="2">
    <location>
        <begin position="303"/>
        <end position="323"/>
    </location>
</feature>
<feature type="transmembrane region" description="Helical" evidence="2">
    <location>
        <begin position="6"/>
        <end position="32"/>
    </location>
</feature>
<feature type="compositionally biased region" description="Polar residues" evidence="1">
    <location>
        <begin position="122"/>
        <end position="131"/>
    </location>
</feature>
<feature type="region of interest" description="Disordered" evidence="1">
    <location>
        <begin position="84"/>
        <end position="143"/>
    </location>
</feature>
<organism evidence="3 4">
    <name type="scientific">Vallitalea pronyensis</name>
    <dbReference type="NCBI Taxonomy" id="1348613"/>
    <lineage>
        <taxon>Bacteria</taxon>
        <taxon>Bacillati</taxon>
        <taxon>Bacillota</taxon>
        <taxon>Clostridia</taxon>
        <taxon>Lachnospirales</taxon>
        <taxon>Vallitaleaceae</taxon>
        <taxon>Vallitalea</taxon>
    </lineage>
</organism>
<protein>
    <submittedName>
        <fullName evidence="3">DUF2953 domain-containing protein</fullName>
    </submittedName>
</protein>
<name>A0A8J8MKH9_9FIRM</name>
<feature type="transmembrane region" description="Helical" evidence="2">
    <location>
        <begin position="260"/>
        <end position="283"/>
    </location>
</feature>
<keyword evidence="2" id="KW-0472">Membrane</keyword>
<dbReference type="InterPro" id="IPR021338">
    <property type="entry name" value="DUF2953"/>
</dbReference>
<feature type="compositionally biased region" description="Basic and acidic residues" evidence="1">
    <location>
        <begin position="132"/>
        <end position="143"/>
    </location>
</feature>
<keyword evidence="2" id="KW-1133">Transmembrane helix</keyword>